<evidence type="ECO:0000313" key="5">
    <source>
        <dbReference type="EMBL" id="PHJ16339.1"/>
    </source>
</evidence>
<dbReference type="SMART" id="SM01027">
    <property type="entry name" value="Beta-Casp"/>
    <property type="match status" value="1"/>
</dbReference>
<dbReference type="EMBL" id="MIGC01006157">
    <property type="protein sequence ID" value="PHJ16339.1"/>
    <property type="molecule type" value="Genomic_DNA"/>
</dbReference>
<organism evidence="5 6">
    <name type="scientific">Cystoisospora suis</name>
    <dbReference type="NCBI Taxonomy" id="483139"/>
    <lineage>
        <taxon>Eukaryota</taxon>
        <taxon>Sar</taxon>
        <taxon>Alveolata</taxon>
        <taxon>Apicomplexa</taxon>
        <taxon>Conoidasida</taxon>
        <taxon>Coccidia</taxon>
        <taxon>Eucoccidiorida</taxon>
        <taxon>Eimeriorina</taxon>
        <taxon>Sarcocystidae</taxon>
        <taxon>Cystoisospora</taxon>
    </lineage>
</organism>
<feature type="non-terminal residue" evidence="5">
    <location>
        <position position="1072"/>
    </location>
</feature>
<keyword evidence="1" id="KW-0378">Hydrolase</keyword>
<dbReference type="Proteomes" id="UP000221165">
    <property type="component" value="Unassembled WGS sequence"/>
</dbReference>
<feature type="compositionally biased region" description="Low complexity" evidence="2">
    <location>
        <begin position="59"/>
        <end position="82"/>
    </location>
</feature>
<dbReference type="Gene3D" id="3.60.15.10">
    <property type="entry name" value="Ribonuclease Z/Hydroxyacylglutathione hydrolase-like"/>
    <property type="match status" value="1"/>
</dbReference>
<gene>
    <name evidence="5" type="ORF">CSUI_009847</name>
</gene>
<feature type="compositionally biased region" description="Low complexity" evidence="2">
    <location>
        <begin position="7"/>
        <end position="18"/>
    </location>
</feature>
<feature type="compositionally biased region" description="Low complexity" evidence="2">
    <location>
        <begin position="700"/>
        <end position="715"/>
    </location>
</feature>
<dbReference type="Pfam" id="PF10996">
    <property type="entry name" value="Beta-Casp"/>
    <property type="match status" value="1"/>
</dbReference>
<dbReference type="Pfam" id="PF00753">
    <property type="entry name" value="Lactamase_B"/>
    <property type="match status" value="1"/>
</dbReference>
<feature type="compositionally biased region" description="Basic and acidic residues" evidence="2">
    <location>
        <begin position="894"/>
        <end position="909"/>
    </location>
</feature>
<dbReference type="Gene3D" id="3.40.50.10890">
    <property type="match status" value="1"/>
</dbReference>
<feature type="compositionally biased region" description="Basic and acidic residues" evidence="2">
    <location>
        <begin position="959"/>
        <end position="971"/>
    </location>
</feature>
<dbReference type="InterPro" id="IPR036866">
    <property type="entry name" value="RibonucZ/Hydroxyglut_hydro"/>
</dbReference>
<sequence length="1072" mass="118143">MESEKGSSISSSSSSSFSGRLPVNGNSSSSRNTLPGEELSSSSSSFSLPSASILPRENSLLSSSSSSSSSSCSQKSSSSSSLPASHIFPDTPAEDPSQLPSLIPSLFSSSSSSSSCHDSVSSSSSSSEPSIHISAFSKRRRVLLGEDSVDIIPLGAGCEVGRSCIVVKYKGKTIMFDCGVHPAYNGLGALPIFDAVDTAQVDVCLVTHFHLDHCGALPYLVTKTPFRGRIFMTEPTRVICKLLWIDYARMNAFSSSSRGGSNSTAPSHAASSSPPNQIITSLMDIGVQGAGRMQGDRNLLSSAGGGLEAGASSSSSVNGLYTEEDVDLTVQKIECLDFRQQIEIGGGGIKVSSYSAGHVLGACMFLVEIGGVRILYTGDFSREKDRHVPIAEIPPQIDVQLLICESTYGIHIHDDRELRERRFIKSILDIVVGRGGKCLLPVFALGRAQELLLILEEYWSRHPEVQHIPIIFLSPLSSKCLVVFDTFIDMCGEPVKERALRGENPFMFRYVKNIKNIDSARVYIHHDNPAVIFASPGMLQSGVSRDIFQTLAPDEKNGVILTGYTVKGTPADDLKREPELIQFPDRVIRRRCSFDMISFSAHSDYQQTEAFITELQVPNVVLVHGERGEMRRLKEKLEQERPALSVFAPEILQKVSLQFTSANTCVVAGGKLADDLQRTTLKRDAKTSCRSLETPRGNGLSSSSSSSPLSALPEKAGGGGVEMGEKKMRGRGKGREEERKCGRQDKEKSHSMLGGEEKIVEEMERKEKQKAGETESEIEKQKKERREGEDDAEGLVDGEEEEEKEEEEFEVVDGVVVCHEGRHPLLVYPEDLTSVAHVPVTRLQQRLRLPYIRPLSTLYKAASQIYEDITLIQDTEDEDTAEEREEEEEEEEKEKDVNSADERRSIAGDREEEEERWAKETSQGEKRSGLRGKEEGKIGEDGQNEEEKEIEKKKKKKEKSSTRMKNENDAYHEEEEPEEMLLSCMDTQSEATIIDVLLSHLNQQYGNVELLPLVPPSSFARKKEDRTSGFSPLSLSTENEKDLELSMKGAPAACSKKQTDVRHTAQEDEKKE</sequence>
<dbReference type="GO" id="GO:0004534">
    <property type="term" value="F:5'-3' RNA exonuclease activity"/>
    <property type="evidence" value="ECO:0007669"/>
    <property type="project" value="TreeGrafter"/>
</dbReference>
<feature type="compositionally biased region" description="Acidic residues" evidence="2">
    <location>
        <begin position="789"/>
        <end position="810"/>
    </location>
</feature>
<dbReference type="Pfam" id="PF16661">
    <property type="entry name" value="Lactamase_B_6"/>
    <property type="match status" value="1"/>
</dbReference>
<dbReference type="GO" id="GO:0005847">
    <property type="term" value="C:mRNA cleavage and polyadenylation specificity factor complex"/>
    <property type="evidence" value="ECO:0007669"/>
    <property type="project" value="TreeGrafter"/>
</dbReference>
<accession>A0A2C6KGU6</accession>
<feature type="compositionally biased region" description="Acidic residues" evidence="2">
    <location>
        <begin position="874"/>
        <end position="893"/>
    </location>
</feature>
<feature type="region of interest" description="Disordered" evidence="2">
    <location>
        <begin position="1019"/>
        <end position="1072"/>
    </location>
</feature>
<dbReference type="Pfam" id="PF07521">
    <property type="entry name" value="RMMBL"/>
    <property type="match status" value="1"/>
</dbReference>
<dbReference type="CDD" id="cd16292">
    <property type="entry name" value="CPSF3-like_MBL-fold"/>
    <property type="match status" value="1"/>
</dbReference>
<feature type="region of interest" description="Disordered" evidence="2">
    <location>
        <begin position="1"/>
        <end position="100"/>
    </location>
</feature>
<name>A0A2C6KGU6_9APIC</name>
<dbReference type="InterPro" id="IPR050698">
    <property type="entry name" value="MBL"/>
</dbReference>
<feature type="compositionally biased region" description="Polar residues" evidence="2">
    <location>
        <begin position="24"/>
        <end position="33"/>
    </location>
</feature>
<dbReference type="SUPFAM" id="SSF56281">
    <property type="entry name" value="Metallo-hydrolase/oxidoreductase"/>
    <property type="match status" value="1"/>
</dbReference>
<evidence type="ECO:0000259" key="3">
    <source>
        <dbReference type="SMART" id="SM00849"/>
    </source>
</evidence>
<feature type="domain" description="Metallo-beta-lactamase" evidence="3">
    <location>
        <begin position="161"/>
        <end position="434"/>
    </location>
</feature>
<dbReference type="SMART" id="SM00849">
    <property type="entry name" value="Lactamase_B"/>
    <property type="match status" value="1"/>
</dbReference>
<feature type="compositionally biased region" description="Low complexity" evidence="2">
    <location>
        <begin position="40"/>
        <end position="52"/>
    </location>
</feature>
<dbReference type="AlphaFoldDB" id="A0A2C6KGU6"/>
<keyword evidence="6" id="KW-1185">Reference proteome</keyword>
<dbReference type="InterPro" id="IPR022712">
    <property type="entry name" value="Beta_Casp"/>
</dbReference>
<feature type="compositionally biased region" description="Basic and acidic residues" evidence="2">
    <location>
        <begin position="1057"/>
        <end position="1072"/>
    </location>
</feature>
<protein>
    <submittedName>
        <fullName evidence="5">Cleavage and polyadenylation specifity factor protein</fullName>
    </submittedName>
</protein>
<dbReference type="GO" id="GO:0006398">
    <property type="term" value="P:mRNA 3'-end processing by stem-loop binding and cleavage"/>
    <property type="evidence" value="ECO:0007669"/>
    <property type="project" value="TreeGrafter"/>
</dbReference>
<evidence type="ECO:0000313" key="6">
    <source>
        <dbReference type="Proteomes" id="UP000221165"/>
    </source>
</evidence>
<feature type="region of interest" description="Disordered" evidence="2">
    <location>
        <begin position="871"/>
        <end position="981"/>
    </location>
</feature>
<dbReference type="VEuPathDB" id="ToxoDB:CSUI_009847"/>
<feature type="compositionally biased region" description="Basic and acidic residues" evidence="2">
    <location>
        <begin position="723"/>
        <end position="788"/>
    </location>
</feature>
<dbReference type="GO" id="GO:0004521">
    <property type="term" value="F:RNA endonuclease activity"/>
    <property type="evidence" value="ECO:0007669"/>
    <property type="project" value="TreeGrafter"/>
</dbReference>
<feature type="compositionally biased region" description="Basic and acidic residues" evidence="2">
    <location>
        <begin position="916"/>
        <end position="940"/>
    </location>
</feature>
<comment type="caution">
    <text evidence="5">The sequence shown here is derived from an EMBL/GenBank/DDBJ whole genome shotgun (WGS) entry which is preliminary data.</text>
</comment>
<dbReference type="GO" id="GO:0003723">
    <property type="term" value="F:RNA binding"/>
    <property type="evidence" value="ECO:0007669"/>
    <property type="project" value="TreeGrafter"/>
</dbReference>
<feature type="domain" description="Beta-Casp" evidence="4">
    <location>
        <begin position="448"/>
        <end position="574"/>
    </location>
</feature>
<evidence type="ECO:0000256" key="1">
    <source>
        <dbReference type="ARBA" id="ARBA00022801"/>
    </source>
</evidence>
<proteinExistence type="predicted"/>
<evidence type="ECO:0000259" key="4">
    <source>
        <dbReference type="SMART" id="SM01027"/>
    </source>
</evidence>
<dbReference type="PANTHER" id="PTHR11203">
    <property type="entry name" value="CLEAVAGE AND POLYADENYLATION SPECIFICITY FACTOR FAMILY MEMBER"/>
    <property type="match status" value="1"/>
</dbReference>
<feature type="compositionally biased region" description="Polar residues" evidence="2">
    <location>
        <begin position="1028"/>
        <end position="1037"/>
    </location>
</feature>
<evidence type="ECO:0000256" key="2">
    <source>
        <dbReference type="SAM" id="MobiDB-lite"/>
    </source>
</evidence>
<dbReference type="PANTHER" id="PTHR11203:SF11">
    <property type="entry name" value="CLEAVAGE AND POLYADENYLATION SPECIFICITY FACTOR SUBUNIT 3"/>
    <property type="match status" value="1"/>
</dbReference>
<dbReference type="RefSeq" id="XP_067918068.1">
    <property type="nucleotide sequence ID" value="XM_068069956.1"/>
</dbReference>
<dbReference type="GeneID" id="94433167"/>
<reference evidence="5 6" key="1">
    <citation type="journal article" date="2017" name="Int. J. Parasitol.">
        <title>The genome of the protozoan parasite Cystoisospora suis and a reverse vaccinology approach to identify vaccine candidates.</title>
        <authorList>
            <person name="Palmieri N."/>
            <person name="Shrestha A."/>
            <person name="Ruttkowski B."/>
            <person name="Beck T."/>
            <person name="Vogl C."/>
            <person name="Tomley F."/>
            <person name="Blake D.P."/>
            <person name="Joachim A."/>
        </authorList>
    </citation>
    <scope>NUCLEOTIDE SEQUENCE [LARGE SCALE GENOMIC DNA]</scope>
    <source>
        <strain evidence="5 6">Wien I</strain>
    </source>
</reference>
<feature type="region of interest" description="Disordered" evidence="2">
    <location>
        <begin position="683"/>
        <end position="810"/>
    </location>
</feature>
<dbReference type="InterPro" id="IPR001279">
    <property type="entry name" value="Metallo-B-lactamas"/>
</dbReference>
<dbReference type="InterPro" id="IPR011108">
    <property type="entry name" value="RMMBL"/>
</dbReference>
<dbReference type="OrthoDB" id="10249535at2759"/>